<feature type="domain" description="Beta-ketoacyl-[acyl-carrier-protein] synthase III C-terminal" evidence="3">
    <location>
        <begin position="249"/>
        <end position="336"/>
    </location>
</feature>
<dbReference type="Proteomes" id="UP000306888">
    <property type="component" value="Unassembled WGS sequence"/>
</dbReference>
<accession>A0A4V3RL21</accession>
<evidence type="ECO:0000313" key="6">
    <source>
        <dbReference type="Proteomes" id="UP000306888"/>
    </source>
</evidence>
<dbReference type="GO" id="GO:0004315">
    <property type="term" value="F:3-oxoacyl-[acyl-carrier-protein] synthase activity"/>
    <property type="evidence" value="ECO:0007669"/>
    <property type="project" value="InterPro"/>
</dbReference>
<dbReference type="RefSeq" id="WP_136007012.1">
    <property type="nucleotide sequence ID" value="NZ_SRYR01000004.1"/>
</dbReference>
<dbReference type="PANTHER" id="PTHR34069">
    <property type="entry name" value="3-OXOACYL-[ACYL-CARRIER-PROTEIN] SYNTHASE 3"/>
    <property type="match status" value="1"/>
</dbReference>
<dbReference type="AlphaFoldDB" id="A0A4V3RL21"/>
<evidence type="ECO:0000259" key="4">
    <source>
        <dbReference type="Pfam" id="PF08545"/>
    </source>
</evidence>
<evidence type="ECO:0000256" key="1">
    <source>
        <dbReference type="ARBA" id="ARBA00022679"/>
    </source>
</evidence>
<dbReference type="Pfam" id="PF08541">
    <property type="entry name" value="ACP_syn_III_C"/>
    <property type="match status" value="1"/>
</dbReference>
<reference evidence="5 6" key="1">
    <citation type="submission" date="2019-04" db="EMBL/GenBank/DDBJ databases">
        <title>Microbes associate with the intestines of laboratory mice.</title>
        <authorList>
            <person name="Navarre W."/>
            <person name="Wong E."/>
            <person name="Huang K."/>
            <person name="Tropini C."/>
            <person name="Ng K."/>
            <person name="Yu B."/>
        </authorList>
    </citation>
    <scope>NUCLEOTIDE SEQUENCE [LARGE SCALE GENOMIC DNA]</scope>
    <source>
        <strain evidence="5 6">NM50_B9-20</strain>
    </source>
</reference>
<dbReference type="Pfam" id="PF08545">
    <property type="entry name" value="ACP_syn_III"/>
    <property type="match status" value="1"/>
</dbReference>
<name>A0A4V3RL21_9CLOT</name>
<dbReference type="InterPro" id="IPR013747">
    <property type="entry name" value="ACP_syn_III_C"/>
</dbReference>
<dbReference type="OrthoDB" id="1704808at2"/>
<dbReference type="SUPFAM" id="SSF53901">
    <property type="entry name" value="Thiolase-like"/>
    <property type="match status" value="2"/>
</dbReference>
<protein>
    <submittedName>
        <fullName evidence="5">Ketoacyl-ACP synthase III</fullName>
    </submittedName>
</protein>
<dbReference type="GO" id="GO:0006633">
    <property type="term" value="P:fatty acid biosynthetic process"/>
    <property type="evidence" value="ECO:0007669"/>
    <property type="project" value="InterPro"/>
</dbReference>
<sequence>MKEQNINIISTGVYHPDNRVHNDYFINHFKEMGIEVTGLLKHLEREYRYLSNDTNETVITMAYKASKDALKDSNLNIEEIDLIIFATDTPEYTSPSNAVKLLEMLGGDDVRIKMAYDTNANCLGMITALDQASRILMTNKRFKRALVVGGILFSAVGNEKDSVSYTNFGDAAAAVILEKVEEDEKRGFIDSVHLTQTSECNNILMPKVGYSKITKYGVANGEDNKWFWKPFDGSFISDVWVNLINEISEDNGIKVADIDHLIFSQFTIPDARLTLEKLGIDTNKTTYVGNEYGYTGTTSPIIALDRAIKTGKVKKGDYLTLASMGSGSVVTVLLFKL</sequence>
<dbReference type="InterPro" id="IPR016039">
    <property type="entry name" value="Thiolase-like"/>
</dbReference>
<dbReference type="CDD" id="cd00830">
    <property type="entry name" value="KAS_III"/>
    <property type="match status" value="1"/>
</dbReference>
<keyword evidence="6" id="KW-1185">Reference proteome</keyword>
<keyword evidence="2" id="KW-0012">Acyltransferase</keyword>
<keyword evidence="1" id="KW-0808">Transferase</keyword>
<gene>
    <name evidence="5" type="ORF">E5347_10155</name>
</gene>
<dbReference type="GO" id="GO:0044550">
    <property type="term" value="P:secondary metabolite biosynthetic process"/>
    <property type="evidence" value="ECO:0007669"/>
    <property type="project" value="TreeGrafter"/>
</dbReference>
<dbReference type="Gene3D" id="3.40.47.10">
    <property type="match status" value="1"/>
</dbReference>
<evidence type="ECO:0000256" key="2">
    <source>
        <dbReference type="ARBA" id="ARBA00023315"/>
    </source>
</evidence>
<feature type="domain" description="Beta-ketoacyl-[acyl-carrier-protein] synthase III N-terminal" evidence="4">
    <location>
        <begin position="116"/>
        <end position="191"/>
    </location>
</feature>
<dbReference type="InterPro" id="IPR013751">
    <property type="entry name" value="ACP_syn_III_N"/>
</dbReference>
<comment type="caution">
    <text evidence="5">The sequence shown here is derived from an EMBL/GenBank/DDBJ whole genome shotgun (WGS) entry which is preliminary data.</text>
</comment>
<dbReference type="PANTHER" id="PTHR34069:SF2">
    <property type="entry name" value="BETA-KETOACYL-[ACYL-CARRIER-PROTEIN] SYNTHASE III"/>
    <property type="match status" value="1"/>
</dbReference>
<organism evidence="5 6">
    <name type="scientific">Clostridium sartagoforme</name>
    <dbReference type="NCBI Taxonomy" id="84031"/>
    <lineage>
        <taxon>Bacteria</taxon>
        <taxon>Bacillati</taxon>
        <taxon>Bacillota</taxon>
        <taxon>Clostridia</taxon>
        <taxon>Eubacteriales</taxon>
        <taxon>Clostridiaceae</taxon>
        <taxon>Clostridium</taxon>
    </lineage>
</organism>
<proteinExistence type="predicted"/>
<evidence type="ECO:0000259" key="3">
    <source>
        <dbReference type="Pfam" id="PF08541"/>
    </source>
</evidence>
<evidence type="ECO:0000313" key="5">
    <source>
        <dbReference type="EMBL" id="TGY42090.1"/>
    </source>
</evidence>
<dbReference type="EMBL" id="SRYR01000004">
    <property type="protein sequence ID" value="TGY42090.1"/>
    <property type="molecule type" value="Genomic_DNA"/>
</dbReference>